<keyword evidence="1" id="KW-1133">Transmembrane helix</keyword>
<organism evidence="2 3">
    <name type="scientific">Aquabacterium soli</name>
    <dbReference type="NCBI Taxonomy" id="2493092"/>
    <lineage>
        <taxon>Bacteria</taxon>
        <taxon>Pseudomonadati</taxon>
        <taxon>Pseudomonadota</taxon>
        <taxon>Betaproteobacteria</taxon>
        <taxon>Burkholderiales</taxon>
        <taxon>Aquabacterium</taxon>
    </lineage>
</organism>
<accession>A0A3R8YLA9</accession>
<feature type="transmembrane region" description="Helical" evidence="1">
    <location>
        <begin position="104"/>
        <end position="124"/>
    </location>
</feature>
<proteinExistence type="predicted"/>
<dbReference type="AlphaFoldDB" id="A0A3R8YLA9"/>
<evidence type="ECO:0000313" key="2">
    <source>
        <dbReference type="EMBL" id="RRS03023.1"/>
    </source>
</evidence>
<dbReference type="OrthoDB" id="8564508at2"/>
<keyword evidence="1" id="KW-0812">Transmembrane</keyword>
<comment type="caution">
    <text evidence="2">The sequence shown here is derived from an EMBL/GenBank/DDBJ whole genome shotgun (WGS) entry which is preliminary data.</text>
</comment>
<evidence type="ECO:0000256" key="1">
    <source>
        <dbReference type="SAM" id="Phobius"/>
    </source>
</evidence>
<dbReference type="RefSeq" id="WP_125244659.1">
    <property type="nucleotide sequence ID" value="NZ_RSED01000016.1"/>
</dbReference>
<keyword evidence="1" id="KW-0472">Membrane</keyword>
<sequence>MAISWLTVLQAVPWSDVIRNAPKVAEGAGKLWDAVGRKVSTKPAATSSAGSTASSPLDTRLATLEATVADLHAQMLASSQLIKDLAEQNTQLIRRAEINRVRTLWLAAVTAALALALIGVWVNWPTAPT</sequence>
<dbReference type="Proteomes" id="UP000269265">
    <property type="component" value="Unassembled WGS sequence"/>
</dbReference>
<evidence type="ECO:0000313" key="3">
    <source>
        <dbReference type="Proteomes" id="UP000269265"/>
    </source>
</evidence>
<keyword evidence="3" id="KW-1185">Reference proteome</keyword>
<gene>
    <name evidence="2" type="ORF">EIP75_17950</name>
</gene>
<name>A0A3R8YLA9_9BURK</name>
<dbReference type="EMBL" id="RSED01000016">
    <property type="protein sequence ID" value="RRS03023.1"/>
    <property type="molecule type" value="Genomic_DNA"/>
</dbReference>
<protein>
    <submittedName>
        <fullName evidence="2">Uncharacterized protein</fullName>
    </submittedName>
</protein>
<reference evidence="2 3" key="1">
    <citation type="submission" date="2018-12" db="EMBL/GenBank/DDBJ databases">
        <title>The whole draft genome of Aquabacterium sp. SJQ9.</title>
        <authorList>
            <person name="Sun L."/>
            <person name="Gao X."/>
            <person name="Chen W."/>
            <person name="Huang K."/>
        </authorList>
    </citation>
    <scope>NUCLEOTIDE SEQUENCE [LARGE SCALE GENOMIC DNA]</scope>
    <source>
        <strain evidence="2 3">SJQ9</strain>
    </source>
</reference>